<dbReference type="AlphaFoldDB" id="A0A2M6T0L1"/>
<organism evidence="1 2">
    <name type="scientific">Candidatus Nealsonbacteria bacterium CG08_land_8_20_14_0_20_43_11</name>
    <dbReference type="NCBI Taxonomy" id="1974706"/>
    <lineage>
        <taxon>Bacteria</taxon>
        <taxon>Candidatus Nealsoniibacteriota</taxon>
    </lineage>
</organism>
<dbReference type="InterPro" id="IPR041025">
    <property type="entry name" value="HNH_repeat"/>
</dbReference>
<comment type="caution">
    <text evidence="1">The sequence shown here is derived from an EMBL/GenBank/DDBJ whole genome shotgun (WGS) entry which is preliminary data.</text>
</comment>
<evidence type="ECO:0008006" key="3">
    <source>
        <dbReference type="Google" id="ProtNLM"/>
    </source>
</evidence>
<accession>A0A2M6T0L1</accession>
<dbReference type="EMBL" id="PEYE01000026">
    <property type="protein sequence ID" value="PIS38859.1"/>
    <property type="molecule type" value="Genomic_DNA"/>
</dbReference>
<proteinExistence type="predicted"/>
<protein>
    <recommendedName>
        <fullName evidence="3">DUF559 domain-containing protein</fullName>
    </recommendedName>
</protein>
<evidence type="ECO:0000313" key="1">
    <source>
        <dbReference type="EMBL" id="PIS38859.1"/>
    </source>
</evidence>
<evidence type="ECO:0000313" key="2">
    <source>
        <dbReference type="Proteomes" id="UP000229390"/>
    </source>
</evidence>
<sequence>MKCRNEAERYAPDELLNIIKNTFKKLGRVPARRELLKGVDKACIRFFGSWNNAVLAAGLVPNRSHNNRMYKRVNARALDGHLCDSISELLIDNWLYKNDISHKKDAHYPGTHHKADWTIIIKKQKIFVEYFGLANDSPRYDRAIIKEKKKLCDKHKISLISIYSKDLYPKNFLDDNLKEKFKKVI</sequence>
<dbReference type="Proteomes" id="UP000229390">
    <property type="component" value="Unassembled WGS sequence"/>
</dbReference>
<gene>
    <name evidence="1" type="ORF">COT34_01300</name>
</gene>
<reference evidence="2" key="1">
    <citation type="submission" date="2017-09" db="EMBL/GenBank/DDBJ databases">
        <title>Depth-based differentiation of microbial function through sediment-hosted aquifers and enrichment of novel symbionts in the deep terrestrial subsurface.</title>
        <authorList>
            <person name="Probst A.J."/>
            <person name="Ladd B."/>
            <person name="Jarett J.K."/>
            <person name="Geller-Mcgrath D.E."/>
            <person name="Sieber C.M.K."/>
            <person name="Emerson J.B."/>
            <person name="Anantharaman K."/>
            <person name="Thomas B.C."/>
            <person name="Malmstrom R."/>
            <person name="Stieglmeier M."/>
            <person name="Klingl A."/>
            <person name="Woyke T."/>
            <person name="Ryan C.M."/>
            <person name="Banfield J.F."/>
        </authorList>
    </citation>
    <scope>NUCLEOTIDE SEQUENCE [LARGE SCALE GENOMIC DNA]</scope>
</reference>
<name>A0A2M6T0L1_9BACT</name>
<dbReference type="Pfam" id="PF18780">
    <property type="entry name" value="HNH_repeat"/>
    <property type="match status" value="1"/>
</dbReference>